<comment type="caution">
    <text evidence="2">The sequence shown here is derived from an EMBL/GenBank/DDBJ whole genome shotgun (WGS) entry which is preliminary data.</text>
</comment>
<reference evidence="3" key="1">
    <citation type="journal article" date="2019" name="Int. J. Syst. Evol. Microbiol.">
        <title>The Global Catalogue of Microorganisms (GCM) 10K type strain sequencing project: providing services to taxonomists for standard genome sequencing and annotation.</title>
        <authorList>
            <consortium name="The Broad Institute Genomics Platform"/>
            <consortium name="The Broad Institute Genome Sequencing Center for Infectious Disease"/>
            <person name="Wu L."/>
            <person name="Ma J."/>
        </authorList>
    </citation>
    <scope>NUCLEOTIDE SEQUENCE [LARGE SCALE GENOMIC DNA]</scope>
    <source>
        <strain evidence="3">CGMCC 1.18439</strain>
    </source>
</reference>
<organism evidence="2 3">
    <name type="scientific">Deinococcus piscis</name>
    <dbReference type="NCBI Taxonomy" id="394230"/>
    <lineage>
        <taxon>Bacteria</taxon>
        <taxon>Thermotogati</taxon>
        <taxon>Deinococcota</taxon>
        <taxon>Deinococci</taxon>
        <taxon>Deinococcales</taxon>
        <taxon>Deinococcaceae</taxon>
        <taxon>Deinococcus</taxon>
    </lineage>
</organism>
<gene>
    <name evidence="2" type="ORF">GCM10017783_22920</name>
</gene>
<dbReference type="RefSeq" id="WP_189643885.1">
    <property type="nucleotide sequence ID" value="NZ_BNAL01000038.1"/>
</dbReference>
<keyword evidence="1" id="KW-0732">Signal</keyword>
<evidence type="ECO:0000256" key="1">
    <source>
        <dbReference type="SAM" id="SignalP"/>
    </source>
</evidence>
<keyword evidence="3" id="KW-1185">Reference proteome</keyword>
<name>A0ABQ3KGM7_9DEIO</name>
<evidence type="ECO:0008006" key="4">
    <source>
        <dbReference type="Google" id="ProtNLM"/>
    </source>
</evidence>
<dbReference type="EMBL" id="BNAL01000038">
    <property type="protein sequence ID" value="GHG09840.1"/>
    <property type="molecule type" value="Genomic_DNA"/>
</dbReference>
<proteinExistence type="predicted"/>
<evidence type="ECO:0000313" key="2">
    <source>
        <dbReference type="EMBL" id="GHG09840.1"/>
    </source>
</evidence>
<accession>A0ABQ3KGM7</accession>
<dbReference type="PROSITE" id="PS51257">
    <property type="entry name" value="PROKAR_LIPOPROTEIN"/>
    <property type="match status" value="1"/>
</dbReference>
<protein>
    <recommendedName>
        <fullName evidence="4">Lipoprotein</fullName>
    </recommendedName>
</protein>
<evidence type="ECO:0000313" key="3">
    <source>
        <dbReference type="Proteomes" id="UP000632154"/>
    </source>
</evidence>
<sequence>MKKVAVLGILGLLLSSCGSQNLPEVHDSGNGLTSTVESSLSDASGSAAVDSLETQQVGACKISPNRPYYGAGRIRADGGILCLGNKVSASVDALIHIVKVDNGIQRKIATTTVNYKTNLVSNLGPDKLKIDAPCSIGSYITKIEFFGNNATANPSINETPEYEISCSGGNQFVHPTYEVSQRLAAHSWQGHANGFSTRSIGIYSQSALQEYIHNSIKTRYSGRYLIKDKGVLNGKIALYDTVKKVIIIYNPGAFDRGTAFPVSEDYFNRFTGA</sequence>
<feature type="signal peptide" evidence="1">
    <location>
        <begin position="1"/>
        <end position="21"/>
    </location>
</feature>
<dbReference type="Proteomes" id="UP000632154">
    <property type="component" value="Unassembled WGS sequence"/>
</dbReference>
<feature type="chain" id="PRO_5046338100" description="Lipoprotein" evidence="1">
    <location>
        <begin position="22"/>
        <end position="273"/>
    </location>
</feature>